<proteinExistence type="predicted"/>
<evidence type="ECO:0000313" key="1">
    <source>
        <dbReference type="EMBL" id="KAF6148254.1"/>
    </source>
</evidence>
<sequence>MASEVASGSGKQKFPFSLRGIVGRKEFGGAVIENNQHFFRIVRSSPNDPATTSQHPTIRVGVVFVGRQFPEGNSVLRGLLTALKASNRDNSLFGFKAWHQARISDTVTKAGKMLATTLLKEQEDLESWKG</sequence>
<dbReference type="Gene3D" id="3.40.50.450">
    <property type="match status" value="1"/>
</dbReference>
<gene>
    <name evidence="1" type="ORF">GIB67_012029</name>
</gene>
<dbReference type="AlphaFoldDB" id="A0A7J7M0C4"/>
<name>A0A7J7M0C4_9MAGN</name>
<organism evidence="1 2">
    <name type="scientific">Kingdonia uniflora</name>
    <dbReference type="NCBI Taxonomy" id="39325"/>
    <lineage>
        <taxon>Eukaryota</taxon>
        <taxon>Viridiplantae</taxon>
        <taxon>Streptophyta</taxon>
        <taxon>Embryophyta</taxon>
        <taxon>Tracheophyta</taxon>
        <taxon>Spermatophyta</taxon>
        <taxon>Magnoliopsida</taxon>
        <taxon>Ranunculales</taxon>
        <taxon>Circaeasteraceae</taxon>
        <taxon>Kingdonia</taxon>
    </lineage>
</organism>
<protein>
    <submittedName>
        <fullName evidence="1">Uncharacterized protein</fullName>
    </submittedName>
</protein>
<dbReference type="GO" id="GO:0003872">
    <property type="term" value="F:6-phosphofructokinase activity"/>
    <property type="evidence" value="ECO:0007669"/>
    <property type="project" value="InterPro"/>
</dbReference>
<keyword evidence="2" id="KW-1185">Reference proteome</keyword>
<accession>A0A7J7M0C4</accession>
<reference evidence="1 2" key="1">
    <citation type="journal article" date="2020" name="IScience">
        <title>Genome Sequencing of the Endangered Kingdonia uniflora (Circaeasteraceae, Ranunculales) Reveals Potential Mechanisms of Evolutionary Specialization.</title>
        <authorList>
            <person name="Sun Y."/>
            <person name="Deng T."/>
            <person name="Zhang A."/>
            <person name="Moore M.J."/>
            <person name="Landis J.B."/>
            <person name="Lin N."/>
            <person name="Zhang H."/>
            <person name="Zhang X."/>
            <person name="Huang J."/>
            <person name="Zhang X."/>
            <person name="Sun H."/>
            <person name="Wang H."/>
        </authorList>
    </citation>
    <scope>NUCLEOTIDE SEQUENCE [LARGE SCALE GENOMIC DNA]</scope>
    <source>
        <strain evidence="1">TB1705</strain>
        <tissue evidence="1">Leaf</tissue>
    </source>
</reference>
<dbReference type="SUPFAM" id="SSF53784">
    <property type="entry name" value="Phosphofructokinase"/>
    <property type="match status" value="1"/>
</dbReference>
<comment type="caution">
    <text evidence="1">The sequence shown here is derived from an EMBL/GenBank/DDBJ whole genome shotgun (WGS) entry which is preliminary data.</text>
</comment>
<dbReference type="InterPro" id="IPR035966">
    <property type="entry name" value="PKF_sf"/>
</dbReference>
<dbReference type="OrthoDB" id="537915at2759"/>
<dbReference type="Proteomes" id="UP000541444">
    <property type="component" value="Unassembled WGS sequence"/>
</dbReference>
<dbReference type="EMBL" id="JACGCM010001854">
    <property type="protein sequence ID" value="KAF6148254.1"/>
    <property type="molecule type" value="Genomic_DNA"/>
</dbReference>
<evidence type="ECO:0000313" key="2">
    <source>
        <dbReference type="Proteomes" id="UP000541444"/>
    </source>
</evidence>